<keyword evidence="7 9" id="KW-1133">Transmembrane helix</keyword>
<keyword evidence="4 9" id="KW-0813">Transport</keyword>
<evidence type="ECO:0000259" key="11">
    <source>
        <dbReference type="PROSITE" id="PS50928"/>
    </source>
</evidence>
<dbReference type="GO" id="GO:0055085">
    <property type="term" value="P:transmembrane transport"/>
    <property type="evidence" value="ECO:0007669"/>
    <property type="project" value="InterPro"/>
</dbReference>
<keyword evidence="13" id="KW-1185">Reference proteome</keyword>
<dbReference type="GO" id="GO:0005886">
    <property type="term" value="C:plasma membrane"/>
    <property type="evidence" value="ECO:0007669"/>
    <property type="project" value="UniProtKB-SubCell"/>
</dbReference>
<keyword evidence="5 10" id="KW-1003">Cell membrane</keyword>
<comment type="subcellular location">
    <subcellularLocation>
        <location evidence="10">Cell inner membrane</location>
        <topology evidence="10">Multi-pass membrane protein</topology>
    </subcellularLocation>
    <subcellularLocation>
        <location evidence="1 9">Cell membrane</location>
        <topology evidence="1 9">Multi-pass membrane protein</topology>
    </subcellularLocation>
</comment>
<dbReference type="CDD" id="cd06261">
    <property type="entry name" value="TM_PBP2"/>
    <property type="match status" value="1"/>
</dbReference>
<comment type="subunit">
    <text evidence="2 10">The complex is composed of two ATP-binding proteins (UgpC), two transmembrane proteins (UgpA and UgpE) and a solute-binding protein (UgpB).</text>
</comment>
<name>A0A8F6U122_9RHOB</name>
<proteinExistence type="inferred from homology"/>
<dbReference type="EMBL" id="CP079194">
    <property type="protein sequence ID" value="QXT41417.1"/>
    <property type="molecule type" value="Genomic_DNA"/>
</dbReference>
<feature type="transmembrane region" description="Helical" evidence="9">
    <location>
        <begin position="88"/>
        <end position="106"/>
    </location>
</feature>
<gene>
    <name evidence="10" type="primary">ugpE</name>
    <name evidence="12" type="ORF">KYE46_09095</name>
</gene>
<reference evidence="12 13" key="1">
    <citation type="submission" date="2021-07" db="EMBL/GenBank/DDBJ databases">
        <title>A novel Jannaschia species isolated from marine dinoflagellate Ceratoperidinium margalefii.</title>
        <authorList>
            <person name="Jiang Y."/>
            <person name="Li Z."/>
        </authorList>
    </citation>
    <scope>NUCLEOTIDE SEQUENCE [LARGE SCALE GENOMIC DNA]</scope>
    <source>
        <strain evidence="12 13">J12C1-MA-4</strain>
    </source>
</reference>
<accession>A0A8F6U122</accession>
<keyword evidence="6 9" id="KW-0812">Transmembrane</keyword>
<keyword evidence="8 9" id="KW-0472">Membrane</keyword>
<feature type="domain" description="ABC transmembrane type-1" evidence="11">
    <location>
        <begin position="53"/>
        <end position="239"/>
    </location>
</feature>
<evidence type="ECO:0000256" key="4">
    <source>
        <dbReference type="ARBA" id="ARBA00022448"/>
    </source>
</evidence>
<evidence type="ECO:0000256" key="5">
    <source>
        <dbReference type="ARBA" id="ARBA00022475"/>
    </source>
</evidence>
<protein>
    <recommendedName>
        <fullName evidence="3 10">sn-glycerol-3-phosphate transport system permease protein UgpE</fullName>
    </recommendedName>
</protein>
<evidence type="ECO:0000256" key="1">
    <source>
        <dbReference type="ARBA" id="ARBA00004651"/>
    </source>
</evidence>
<evidence type="ECO:0000313" key="13">
    <source>
        <dbReference type="Proteomes" id="UP000825009"/>
    </source>
</evidence>
<comment type="caution">
    <text evidence="10">Lacks conserved residue(s) required for the propagation of feature annotation.</text>
</comment>
<comment type="function">
    <text evidence="10">Part of the ABC transporter complex UgpBAEC involved in sn-glycerol-3-phosphate (G3P) import. Probably responsible for the translocation of the substrate across the membrane.</text>
</comment>
<organism evidence="12 13">
    <name type="scientific">Gymnodinialimonas ceratoperidinii</name>
    <dbReference type="NCBI Taxonomy" id="2856823"/>
    <lineage>
        <taxon>Bacteria</taxon>
        <taxon>Pseudomonadati</taxon>
        <taxon>Pseudomonadota</taxon>
        <taxon>Alphaproteobacteria</taxon>
        <taxon>Rhodobacterales</taxon>
        <taxon>Paracoccaceae</taxon>
        <taxon>Gymnodinialimonas</taxon>
    </lineage>
</organism>
<dbReference type="PANTHER" id="PTHR43744">
    <property type="entry name" value="ABC TRANSPORTER PERMEASE PROTEIN MG189-RELATED-RELATED"/>
    <property type="match status" value="1"/>
</dbReference>
<evidence type="ECO:0000256" key="10">
    <source>
        <dbReference type="RuleBase" id="RU363056"/>
    </source>
</evidence>
<evidence type="ECO:0000256" key="3">
    <source>
        <dbReference type="ARBA" id="ARBA00020515"/>
    </source>
</evidence>
<evidence type="ECO:0000256" key="9">
    <source>
        <dbReference type="RuleBase" id="RU363032"/>
    </source>
</evidence>
<sequence length="252" mass="26869">MQRARLSDHLILILGCLLLLGPPALLLVRGFSISALADLMTPSSPRPDLMQMLGTSLIIATGVALLKTVTSLLAAFALVFFRVPGARVIFPLLLLPLFLPIESRIMPTVLVTDALGLLNTYTGLILPITATGLGTLILRQQLMQLPPEVIEAAQLDGAGPLRVFFDIIVPLSLPIVAALLAFFFVLGWNQYLWPLIATPSAPDRATLVSGIALLRIGSPASITLAAIALVPPLIVFVIAQRWIAKGLAPIRA</sequence>
<dbReference type="PROSITE" id="PS50928">
    <property type="entry name" value="ABC_TM1"/>
    <property type="match status" value="1"/>
</dbReference>
<evidence type="ECO:0000256" key="6">
    <source>
        <dbReference type="ARBA" id="ARBA00022692"/>
    </source>
</evidence>
<dbReference type="PANTHER" id="PTHR43744:SF8">
    <property type="entry name" value="SN-GLYCEROL-3-PHOSPHATE TRANSPORT SYSTEM PERMEASE PROTEIN UGPE"/>
    <property type="match status" value="1"/>
</dbReference>
<dbReference type="Pfam" id="PF00528">
    <property type="entry name" value="BPD_transp_1"/>
    <property type="match status" value="1"/>
</dbReference>
<evidence type="ECO:0000256" key="2">
    <source>
        <dbReference type="ARBA" id="ARBA00011557"/>
    </source>
</evidence>
<dbReference type="Proteomes" id="UP000825009">
    <property type="component" value="Chromosome"/>
</dbReference>
<keyword evidence="10" id="KW-0997">Cell inner membrane</keyword>
<evidence type="ECO:0000313" key="12">
    <source>
        <dbReference type="EMBL" id="QXT41417.1"/>
    </source>
</evidence>
<dbReference type="KEGG" id="gce:KYE46_09095"/>
<feature type="transmembrane region" description="Helical" evidence="9">
    <location>
        <begin position="222"/>
        <end position="243"/>
    </location>
</feature>
<comment type="similarity">
    <text evidence="9">Belongs to the binding-protein-dependent transport system permease family.</text>
</comment>
<dbReference type="AlphaFoldDB" id="A0A8F6U122"/>
<evidence type="ECO:0000256" key="7">
    <source>
        <dbReference type="ARBA" id="ARBA00022989"/>
    </source>
</evidence>
<feature type="transmembrane region" description="Helical" evidence="9">
    <location>
        <begin position="53"/>
        <end position="81"/>
    </location>
</feature>
<dbReference type="InterPro" id="IPR000515">
    <property type="entry name" value="MetI-like"/>
</dbReference>
<feature type="transmembrane region" description="Helical" evidence="9">
    <location>
        <begin position="118"/>
        <end position="138"/>
    </location>
</feature>
<evidence type="ECO:0000256" key="8">
    <source>
        <dbReference type="ARBA" id="ARBA00023136"/>
    </source>
</evidence>
<feature type="transmembrane region" description="Helical" evidence="9">
    <location>
        <begin position="163"/>
        <end position="186"/>
    </location>
</feature>